<keyword evidence="3" id="KW-0536">Nodulation</keyword>
<dbReference type="SMART" id="SM00382">
    <property type="entry name" value="AAA"/>
    <property type="match status" value="1"/>
</dbReference>
<dbReference type="PROSITE" id="PS50893">
    <property type="entry name" value="ABC_TRANSPORTER_2"/>
    <property type="match status" value="1"/>
</dbReference>
<keyword evidence="2" id="KW-0813">Transport</keyword>
<evidence type="ECO:0000256" key="2">
    <source>
        <dbReference type="ARBA" id="ARBA00022448"/>
    </source>
</evidence>
<keyword evidence="8" id="KW-1185">Reference proteome</keyword>
<dbReference type="PANTHER" id="PTHR42711">
    <property type="entry name" value="ABC TRANSPORTER ATP-BINDING PROTEIN"/>
    <property type="match status" value="1"/>
</dbReference>
<dbReference type="SUPFAM" id="SSF52540">
    <property type="entry name" value="P-loop containing nucleoside triphosphate hydrolases"/>
    <property type="match status" value="1"/>
</dbReference>
<dbReference type="PROSITE" id="PS00211">
    <property type="entry name" value="ABC_TRANSPORTER_1"/>
    <property type="match status" value="1"/>
</dbReference>
<dbReference type="PANTHER" id="PTHR42711:SF5">
    <property type="entry name" value="ABC TRANSPORTER ATP-BINDING PROTEIN NATA"/>
    <property type="match status" value="1"/>
</dbReference>
<dbReference type="Proteomes" id="UP000811844">
    <property type="component" value="Unassembled WGS sequence"/>
</dbReference>
<dbReference type="CDD" id="cd03230">
    <property type="entry name" value="ABC_DR_subfamily_A"/>
    <property type="match status" value="1"/>
</dbReference>
<dbReference type="InterPro" id="IPR003593">
    <property type="entry name" value="AAA+_ATPase"/>
</dbReference>
<dbReference type="InterPro" id="IPR050763">
    <property type="entry name" value="ABC_transporter_ATP-binding"/>
</dbReference>
<keyword evidence="5 7" id="KW-0067">ATP-binding</keyword>
<dbReference type="InterPro" id="IPR017871">
    <property type="entry name" value="ABC_transporter-like_CS"/>
</dbReference>
<dbReference type="Gene3D" id="3.40.50.300">
    <property type="entry name" value="P-loop containing nucleotide triphosphate hydrolases"/>
    <property type="match status" value="1"/>
</dbReference>
<keyword evidence="4" id="KW-0547">Nucleotide-binding</keyword>
<evidence type="ECO:0000256" key="5">
    <source>
        <dbReference type="ARBA" id="ARBA00022840"/>
    </source>
</evidence>
<dbReference type="InterPro" id="IPR027417">
    <property type="entry name" value="P-loop_NTPase"/>
</dbReference>
<dbReference type="RefSeq" id="WP_212593272.1">
    <property type="nucleotide sequence ID" value="NZ_JAAIKR010000006.1"/>
</dbReference>
<dbReference type="EMBL" id="JAAIKR010000006">
    <property type="protein sequence ID" value="MBR9727936.1"/>
    <property type="molecule type" value="Genomic_DNA"/>
</dbReference>
<evidence type="ECO:0000256" key="4">
    <source>
        <dbReference type="ARBA" id="ARBA00022741"/>
    </source>
</evidence>
<evidence type="ECO:0000313" key="7">
    <source>
        <dbReference type="EMBL" id="MBR9727936.1"/>
    </source>
</evidence>
<organism evidence="7 8">
    <name type="scientific">Shewanella intestini</name>
    <dbReference type="NCBI Taxonomy" id="2017544"/>
    <lineage>
        <taxon>Bacteria</taxon>
        <taxon>Pseudomonadati</taxon>
        <taxon>Pseudomonadota</taxon>
        <taxon>Gammaproteobacteria</taxon>
        <taxon>Alteromonadales</taxon>
        <taxon>Shewanellaceae</taxon>
        <taxon>Shewanella</taxon>
    </lineage>
</organism>
<comment type="caution">
    <text evidence="7">The sequence shown here is derived from an EMBL/GenBank/DDBJ whole genome shotgun (WGS) entry which is preliminary data.</text>
</comment>
<proteinExistence type="inferred from homology"/>
<gene>
    <name evidence="7" type="ORF">G3R48_08055</name>
</gene>
<feature type="domain" description="ABC transporter" evidence="6">
    <location>
        <begin position="5"/>
        <end position="227"/>
    </location>
</feature>
<evidence type="ECO:0000256" key="3">
    <source>
        <dbReference type="ARBA" id="ARBA00022458"/>
    </source>
</evidence>
<protein>
    <submittedName>
        <fullName evidence="7">ABC transporter ATP-binding protein</fullName>
    </submittedName>
</protein>
<dbReference type="GO" id="GO:0005524">
    <property type="term" value="F:ATP binding"/>
    <property type="evidence" value="ECO:0007669"/>
    <property type="project" value="UniProtKB-KW"/>
</dbReference>
<evidence type="ECO:0000256" key="1">
    <source>
        <dbReference type="ARBA" id="ARBA00005417"/>
    </source>
</evidence>
<comment type="similarity">
    <text evidence="1">Belongs to the ABC transporter superfamily.</text>
</comment>
<reference evidence="7 8" key="1">
    <citation type="submission" date="2020-02" db="EMBL/GenBank/DDBJ databases">
        <title>Shewanella WXL01 sp. nov., a marine bacterium isolated from green algae in Luhuitou Fringing Reef (Northern South China Sea).</title>
        <authorList>
            <person name="Wang X."/>
        </authorList>
    </citation>
    <scope>NUCLEOTIDE SEQUENCE [LARGE SCALE GENOMIC DNA]</scope>
    <source>
        <strain evidence="7 8">MCCC 1A01895</strain>
    </source>
</reference>
<evidence type="ECO:0000313" key="8">
    <source>
        <dbReference type="Proteomes" id="UP000811844"/>
    </source>
</evidence>
<sequence length="297" mass="33186">MSVILSVEKLSHQYKQTTAINNVDLTITAGECIGFLGPNGAGKSTLLEILEGVKTPTSGKVLFQGRQLTKHYKQQIGIQFQSTSLPDFLTVKDTLLLFASFYHTALPIATLIEMCQLSEVENQTHYTLSGGQRQRLLLALSLVNDPEILFLDEPTTGLDPQARAHFWQLVEQIKAQGKTIIITTHYMEEAQKLCDTVVIMDRGKILCRGAAAQLISEHFHQHILSIPMELLSTPMLASINAMANLHVKQSATHCLIEYNHMEDIVAILREVENRGITMRQPHLEDLFMKLTGSELRA</sequence>
<name>A0ABS5I1N0_9GAMM</name>
<dbReference type="Pfam" id="PF00005">
    <property type="entry name" value="ABC_tran"/>
    <property type="match status" value="1"/>
</dbReference>
<accession>A0ABS5I1N0</accession>
<dbReference type="InterPro" id="IPR003439">
    <property type="entry name" value="ABC_transporter-like_ATP-bd"/>
</dbReference>
<evidence type="ECO:0000259" key="6">
    <source>
        <dbReference type="PROSITE" id="PS50893"/>
    </source>
</evidence>